<evidence type="ECO:0000256" key="8">
    <source>
        <dbReference type="SAM" id="Phobius"/>
    </source>
</evidence>
<keyword evidence="3 8" id="KW-0812">Transmembrane</keyword>
<evidence type="ECO:0000256" key="2">
    <source>
        <dbReference type="ARBA" id="ARBA00006574"/>
    </source>
</evidence>
<name>A0AAU9PDB0_9ASTR</name>
<protein>
    <submittedName>
        <fullName evidence="9">Uncharacterized protein</fullName>
    </submittedName>
</protein>
<evidence type="ECO:0000256" key="4">
    <source>
        <dbReference type="ARBA" id="ARBA00022821"/>
    </source>
</evidence>
<dbReference type="Pfam" id="PF03094">
    <property type="entry name" value="Mlo"/>
    <property type="match status" value="1"/>
</dbReference>
<accession>A0AAU9PDB0</accession>
<evidence type="ECO:0000313" key="10">
    <source>
        <dbReference type="Proteomes" id="UP001157418"/>
    </source>
</evidence>
<dbReference type="EMBL" id="CAKMRJ010005634">
    <property type="protein sequence ID" value="CAH1448252.1"/>
    <property type="molecule type" value="Genomic_DNA"/>
</dbReference>
<dbReference type="GO" id="GO:0016020">
    <property type="term" value="C:membrane"/>
    <property type="evidence" value="ECO:0007669"/>
    <property type="project" value="UniProtKB-SubCell"/>
</dbReference>
<dbReference type="AlphaFoldDB" id="A0AAU9PDB0"/>
<keyword evidence="4" id="KW-0611">Plant defense</keyword>
<gene>
    <name evidence="9" type="ORF">LVIROSA_LOCUS33809</name>
</gene>
<dbReference type="Proteomes" id="UP001157418">
    <property type="component" value="Unassembled WGS sequence"/>
</dbReference>
<feature type="transmembrane region" description="Helical" evidence="8">
    <location>
        <begin position="183"/>
        <end position="206"/>
    </location>
</feature>
<dbReference type="PANTHER" id="PTHR31942:SF97">
    <property type="entry name" value="MLO-LIKE PROTEIN"/>
    <property type="match status" value="1"/>
</dbReference>
<comment type="caution">
    <text evidence="9">The sequence shown here is derived from an EMBL/GenBank/DDBJ whole genome shotgun (WGS) entry which is preliminary data.</text>
</comment>
<evidence type="ECO:0000256" key="3">
    <source>
        <dbReference type="ARBA" id="ARBA00022692"/>
    </source>
</evidence>
<keyword evidence="5 8" id="KW-1133">Transmembrane helix</keyword>
<comment type="similarity">
    <text evidence="2">Belongs to the MLO family.</text>
</comment>
<keyword evidence="10" id="KW-1185">Reference proteome</keyword>
<keyword evidence="6 8" id="KW-0472">Membrane</keyword>
<organism evidence="9 10">
    <name type="scientific">Lactuca virosa</name>
    <dbReference type="NCBI Taxonomy" id="75947"/>
    <lineage>
        <taxon>Eukaryota</taxon>
        <taxon>Viridiplantae</taxon>
        <taxon>Streptophyta</taxon>
        <taxon>Embryophyta</taxon>
        <taxon>Tracheophyta</taxon>
        <taxon>Spermatophyta</taxon>
        <taxon>Magnoliopsida</taxon>
        <taxon>eudicotyledons</taxon>
        <taxon>Gunneridae</taxon>
        <taxon>Pentapetalae</taxon>
        <taxon>asterids</taxon>
        <taxon>campanulids</taxon>
        <taxon>Asterales</taxon>
        <taxon>Asteraceae</taxon>
        <taxon>Cichorioideae</taxon>
        <taxon>Cichorieae</taxon>
        <taxon>Lactucinae</taxon>
        <taxon>Lactuca</taxon>
    </lineage>
</organism>
<proteinExistence type="inferred from homology"/>
<evidence type="ECO:0000256" key="5">
    <source>
        <dbReference type="ARBA" id="ARBA00022989"/>
    </source>
</evidence>
<dbReference type="GO" id="GO:0006952">
    <property type="term" value="P:defense response"/>
    <property type="evidence" value="ECO:0007669"/>
    <property type="project" value="UniProtKB-KW"/>
</dbReference>
<evidence type="ECO:0000313" key="9">
    <source>
        <dbReference type="EMBL" id="CAH1448252.1"/>
    </source>
</evidence>
<sequence>MVSSFPSSMQDVFVLPPISGLGVKNQNIEADNSLVYLPVRSWGSFATCGRRESMEDTHFLMPHVENQKDVHMFGSLMGTEVVQLQDFVLEHSERNERRSMSSMIDVPGPVMVSRERFGFILNIIDTPGIVEGGYVNDQALDLIKRSEALLKVVESGGRFRKREVKWQSIPVVLVENSSTCWKAYLWLPFIPLIIILIVGTKLQVIITKMGRRTREMANVVKGTPMVQPGDDLFWFGRPKLVLILINFCSFSIRFI</sequence>
<dbReference type="InterPro" id="IPR004326">
    <property type="entry name" value="Mlo"/>
</dbReference>
<evidence type="ECO:0000256" key="1">
    <source>
        <dbReference type="ARBA" id="ARBA00004141"/>
    </source>
</evidence>
<comment type="subcellular location">
    <subcellularLocation>
        <location evidence="1">Membrane</location>
        <topology evidence="1">Multi-pass membrane protein</topology>
    </subcellularLocation>
</comment>
<evidence type="ECO:0000256" key="7">
    <source>
        <dbReference type="ARBA" id="ARBA00023265"/>
    </source>
</evidence>
<dbReference type="PANTHER" id="PTHR31942">
    <property type="entry name" value="MLO-LIKE PROTEIN 1"/>
    <property type="match status" value="1"/>
</dbReference>
<keyword evidence="7" id="KW-0568">Pathogenesis-related protein</keyword>
<reference evidence="9 10" key="1">
    <citation type="submission" date="2022-01" db="EMBL/GenBank/DDBJ databases">
        <authorList>
            <person name="Xiong W."/>
            <person name="Schranz E."/>
        </authorList>
    </citation>
    <scope>NUCLEOTIDE SEQUENCE [LARGE SCALE GENOMIC DNA]</scope>
</reference>
<evidence type="ECO:0000256" key="6">
    <source>
        <dbReference type="ARBA" id="ARBA00023136"/>
    </source>
</evidence>